<feature type="domain" description="Protein kinase" evidence="1">
    <location>
        <begin position="1"/>
        <end position="176"/>
    </location>
</feature>
<dbReference type="OrthoDB" id="1668230at2759"/>
<accession>A0A6A6E0D2</accession>
<evidence type="ECO:0000259" key="1">
    <source>
        <dbReference type="PROSITE" id="PS50011"/>
    </source>
</evidence>
<dbReference type="Gene3D" id="1.10.510.10">
    <property type="entry name" value="Transferase(Phosphotransferase) domain 1"/>
    <property type="match status" value="1"/>
</dbReference>
<protein>
    <recommendedName>
        <fullName evidence="1">Protein kinase domain-containing protein</fullName>
    </recommendedName>
</protein>
<dbReference type="InterPro" id="IPR011009">
    <property type="entry name" value="Kinase-like_dom_sf"/>
</dbReference>
<evidence type="ECO:0000313" key="2">
    <source>
        <dbReference type="EMBL" id="KAF2183366.1"/>
    </source>
</evidence>
<proteinExistence type="predicted"/>
<dbReference type="InterPro" id="IPR000719">
    <property type="entry name" value="Prot_kinase_dom"/>
</dbReference>
<organism evidence="2 3">
    <name type="scientific">Zopfia rhizophila CBS 207.26</name>
    <dbReference type="NCBI Taxonomy" id="1314779"/>
    <lineage>
        <taxon>Eukaryota</taxon>
        <taxon>Fungi</taxon>
        <taxon>Dikarya</taxon>
        <taxon>Ascomycota</taxon>
        <taxon>Pezizomycotina</taxon>
        <taxon>Dothideomycetes</taxon>
        <taxon>Dothideomycetes incertae sedis</taxon>
        <taxon>Zopfiaceae</taxon>
        <taxon>Zopfia</taxon>
    </lineage>
</organism>
<keyword evidence="3" id="KW-1185">Reference proteome</keyword>
<gene>
    <name evidence="2" type="ORF">K469DRAFT_583425</name>
</gene>
<dbReference type="Pfam" id="PF00069">
    <property type="entry name" value="Pkinase"/>
    <property type="match status" value="1"/>
</dbReference>
<dbReference type="AlphaFoldDB" id="A0A6A6E0D2"/>
<sequence length="176" mass="20125">MVGNIVRKECHVLADDEYITRQNRETCATKANVYLILGSHPFIAHCLSIGPEKDYIKLEYYPHGNLRDYVNKNRLNIKRTDLKRWASQMIESVAYIHSKGVQHSDFRLDQWLVDASLNARLSDFDAAGFDDQPDLGLKARLALGLERPSHFLPRDADESNIVNNSYCAELTFNSLL</sequence>
<dbReference type="EMBL" id="ML994643">
    <property type="protein sequence ID" value="KAF2183366.1"/>
    <property type="molecule type" value="Genomic_DNA"/>
</dbReference>
<evidence type="ECO:0000313" key="3">
    <source>
        <dbReference type="Proteomes" id="UP000800200"/>
    </source>
</evidence>
<reference evidence="2" key="1">
    <citation type="journal article" date="2020" name="Stud. Mycol.">
        <title>101 Dothideomycetes genomes: a test case for predicting lifestyles and emergence of pathogens.</title>
        <authorList>
            <person name="Haridas S."/>
            <person name="Albert R."/>
            <person name="Binder M."/>
            <person name="Bloem J."/>
            <person name="Labutti K."/>
            <person name="Salamov A."/>
            <person name="Andreopoulos B."/>
            <person name="Baker S."/>
            <person name="Barry K."/>
            <person name="Bills G."/>
            <person name="Bluhm B."/>
            <person name="Cannon C."/>
            <person name="Castanera R."/>
            <person name="Culley D."/>
            <person name="Daum C."/>
            <person name="Ezra D."/>
            <person name="Gonzalez J."/>
            <person name="Henrissat B."/>
            <person name="Kuo A."/>
            <person name="Liang C."/>
            <person name="Lipzen A."/>
            <person name="Lutzoni F."/>
            <person name="Magnuson J."/>
            <person name="Mondo S."/>
            <person name="Nolan M."/>
            <person name="Ohm R."/>
            <person name="Pangilinan J."/>
            <person name="Park H.-J."/>
            <person name="Ramirez L."/>
            <person name="Alfaro M."/>
            <person name="Sun H."/>
            <person name="Tritt A."/>
            <person name="Yoshinaga Y."/>
            <person name="Zwiers L.-H."/>
            <person name="Turgeon B."/>
            <person name="Goodwin S."/>
            <person name="Spatafora J."/>
            <person name="Crous P."/>
            <person name="Grigoriev I."/>
        </authorList>
    </citation>
    <scope>NUCLEOTIDE SEQUENCE</scope>
    <source>
        <strain evidence="2">CBS 207.26</strain>
    </source>
</reference>
<name>A0A6A6E0D2_9PEZI</name>
<dbReference type="Proteomes" id="UP000800200">
    <property type="component" value="Unassembled WGS sequence"/>
</dbReference>
<dbReference type="GO" id="GO:0004672">
    <property type="term" value="F:protein kinase activity"/>
    <property type="evidence" value="ECO:0007669"/>
    <property type="project" value="InterPro"/>
</dbReference>
<dbReference type="PROSITE" id="PS50011">
    <property type="entry name" value="PROTEIN_KINASE_DOM"/>
    <property type="match status" value="1"/>
</dbReference>
<dbReference type="GO" id="GO:0005524">
    <property type="term" value="F:ATP binding"/>
    <property type="evidence" value="ECO:0007669"/>
    <property type="project" value="InterPro"/>
</dbReference>
<dbReference type="SUPFAM" id="SSF56112">
    <property type="entry name" value="Protein kinase-like (PK-like)"/>
    <property type="match status" value="1"/>
</dbReference>